<name>A0A0D6AYQ3_RHOSU</name>
<feature type="transmembrane region" description="Helical" evidence="1">
    <location>
        <begin position="6"/>
        <end position="27"/>
    </location>
</feature>
<dbReference type="PATRIC" id="fig|35806.4.peg.850"/>
<keyword evidence="1" id="KW-1133">Transmembrane helix</keyword>
<evidence type="ECO:0000313" key="3">
    <source>
        <dbReference type="Proteomes" id="UP000064912"/>
    </source>
</evidence>
<proteinExistence type="predicted"/>
<dbReference type="KEGG" id="rsu:NHU_00829"/>
<reference evidence="2 3" key="1">
    <citation type="submission" date="2015-02" db="EMBL/GenBank/DDBJ databases">
        <title>Genome sequene of Rhodovulum sulfidophilum DSM 2351.</title>
        <authorList>
            <person name="Nagao N."/>
        </authorList>
    </citation>
    <scope>NUCLEOTIDE SEQUENCE [LARGE SCALE GENOMIC DNA]</scope>
    <source>
        <strain evidence="2 3">DSM 2351</strain>
    </source>
</reference>
<gene>
    <name evidence="2" type="ORF">NHU_00829</name>
</gene>
<evidence type="ECO:0000313" key="2">
    <source>
        <dbReference type="EMBL" id="BAQ67997.1"/>
    </source>
</evidence>
<evidence type="ECO:0000256" key="1">
    <source>
        <dbReference type="SAM" id="Phobius"/>
    </source>
</evidence>
<keyword evidence="1" id="KW-0812">Transmembrane</keyword>
<dbReference type="Proteomes" id="UP000064912">
    <property type="component" value="Chromosome"/>
</dbReference>
<protein>
    <submittedName>
        <fullName evidence="2">Urea carboxylase</fullName>
    </submittedName>
</protein>
<keyword evidence="1" id="KW-0472">Membrane</keyword>
<organism evidence="2 3">
    <name type="scientific">Rhodovulum sulfidophilum</name>
    <name type="common">Rhodobacter sulfidophilus</name>
    <dbReference type="NCBI Taxonomy" id="35806"/>
    <lineage>
        <taxon>Bacteria</taxon>
        <taxon>Pseudomonadati</taxon>
        <taxon>Pseudomonadota</taxon>
        <taxon>Alphaproteobacteria</taxon>
        <taxon>Rhodobacterales</taxon>
        <taxon>Paracoccaceae</taxon>
        <taxon>Rhodovulum</taxon>
    </lineage>
</organism>
<dbReference type="AlphaFoldDB" id="A0A0D6AYQ3"/>
<accession>A0A0D6AYQ3</accession>
<dbReference type="EMBL" id="AP014800">
    <property type="protein sequence ID" value="BAQ67997.1"/>
    <property type="molecule type" value="Genomic_DNA"/>
</dbReference>
<sequence length="201" mass="21693">MVAPAVPAGGAIYVGGAALAYGLMYAISPEFRAANESLASAMAQGANDAYQNVEDLIFGEEDDAAGSTPTTRAGTDTATGEARCPALPYWHFTDPGAGKTILTVRAFIGPRNHFANRPWGPRTIFHTVFISNPLYINKPHFFVQIMADCTVPLAPGQAWGDIVQEFIHTGRLNERPPYMTIVAGATNVFPEYPGFEEFPIR</sequence>